<keyword evidence="1" id="KW-0479">Metal-binding</keyword>
<sequence length="199" mass="19752">MESSSKRAPPCSDDAGSGGGVAVDGGGARLFPCLFCSKTFLKSQALGGHQNAHKKDRAAGDWNTYGTSSYAAALELDALAAAAAATAGGALPPTYALVAGAQHCAVAGGPISRPVEAYSRADAAAAAATALRLELESWSGHAPAGLHGGGKDGLMDDMLNWSRGGTAARKEVAAAADNTSGGGGGEEPDLELRLWPASS</sequence>
<dbReference type="InterPro" id="IPR045320">
    <property type="entry name" value="JAGGED/SL1-like"/>
</dbReference>
<dbReference type="PROSITE" id="PS00028">
    <property type="entry name" value="ZINC_FINGER_C2H2_1"/>
    <property type="match status" value="1"/>
</dbReference>
<organism evidence="4 5">
    <name type="scientific">Urochloa decumbens</name>
    <dbReference type="NCBI Taxonomy" id="240449"/>
    <lineage>
        <taxon>Eukaryota</taxon>
        <taxon>Viridiplantae</taxon>
        <taxon>Streptophyta</taxon>
        <taxon>Embryophyta</taxon>
        <taxon>Tracheophyta</taxon>
        <taxon>Spermatophyta</taxon>
        <taxon>Magnoliopsida</taxon>
        <taxon>Liliopsida</taxon>
        <taxon>Poales</taxon>
        <taxon>Poaceae</taxon>
        <taxon>PACMAD clade</taxon>
        <taxon>Panicoideae</taxon>
        <taxon>Panicodae</taxon>
        <taxon>Paniceae</taxon>
        <taxon>Melinidinae</taxon>
        <taxon>Urochloa</taxon>
    </lineage>
</organism>
<feature type="domain" description="C2H2-type" evidence="3">
    <location>
        <begin position="31"/>
        <end position="58"/>
    </location>
</feature>
<keyword evidence="5" id="KW-1185">Reference proteome</keyword>
<dbReference type="PANTHER" id="PTHR45730:SF101">
    <property type="entry name" value="C2H2-TYPE DOMAIN-CONTAINING PROTEIN"/>
    <property type="match status" value="1"/>
</dbReference>
<dbReference type="GO" id="GO:0008270">
    <property type="term" value="F:zinc ion binding"/>
    <property type="evidence" value="ECO:0007669"/>
    <property type="project" value="UniProtKB-KW"/>
</dbReference>
<dbReference type="PROSITE" id="PS50157">
    <property type="entry name" value="ZINC_FINGER_C2H2_2"/>
    <property type="match status" value="1"/>
</dbReference>
<gene>
    <name evidence="4" type="ORF">URODEC1_LOCUS107098</name>
</gene>
<keyword evidence="1" id="KW-0863">Zinc-finger</keyword>
<evidence type="ECO:0000256" key="1">
    <source>
        <dbReference type="PROSITE-ProRule" id="PRU00042"/>
    </source>
</evidence>
<proteinExistence type="predicted"/>
<reference evidence="4" key="1">
    <citation type="submission" date="2024-10" db="EMBL/GenBank/DDBJ databases">
        <authorList>
            <person name="Ryan C."/>
        </authorList>
    </citation>
    <scope>NUCLEOTIDE SEQUENCE [LARGE SCALE GENOMIC DNA]</scope>
</reference>
<dbReference type="AlphaFoldDB" id="A0ABC9FP06"/>
<accession>A0ABC9FP06</accession>
<evidence type="ECO:0000256" key="2">
    <source>
        <dbReference type="SAM" id="MobiDB-lite"/>
    </source>
</evidence>
<name>A0ABC9FP06_9POAL</name>
<dbReference type="PANTHER" id="PTHR45730">
    <property type="entry name" value="ZINC FINGER PROTEIN JAGGED"/>
    <property type="match status" value="1"/>
</dbReference>
<dbReference type="EMBL" id="OZ075117">
    <property type="protein sequence ID" value="CAL5078382.1"/>
    <property type="molecule type" value="Genomic_DNA"/>
</dbReference>
<dbReference type="SUPFAM" id="SSF57667">
    <property type="entry name" value="beta-beta-alpha zinc fingers"/>
    <property type="match status" value="1"/>
</dbReference>
<dbReference type="InterPro" id="IPR013087">
    <property type="entry name" value="Znf_C2H2_type"/>
</dbReference>
<dbReference type="Proteomes" id="UP001497457">
    <property type="component" value="Chromosome 7b"/>
</dbReference>
<evidence type="ECO:0000313" key="4">
    <source>
        <dbReference type="EMBL" id="CAL5078382.1"/>
    </source>
</evidence>
<dbReference type="InterPro" id="IPR036236">
    <property type="entry name" value="Znf_C2H2_sf"/>
</dbReference>
<protein>
    <recommendedName>
        <fullName evidence="3">C2H2-type domain-containing protein</fullName>
    </recommendedName>
</protein>
<feature type="region of interest" description="Disordered" evidence="2">
    <location>
        <begin position="169"/>
        <end position="199"/>
    </location>
</feature>
<keyword evidence="1" id="KW-0862">Zinc</keyword>
<evidence type="ECO:0000313" key="5">
    <source>
        <dbReference type="Proteomes" id="UP001497457"/>
    </source>
</evidence>
<evidence type="ECO:0000259" key="3">
    <source>
        <dbReference type="PROSITE" id="PS50157"/>
    </source>
</evidence>